<proteinExistence type="predicted"/>
<organism evidence="1 2">
    <name type="scientific">Parendozoicomonas callyspongiae</name>
    <dbReference type="NCBI Taxonomy" id="2942213"/>
    <lineage>
        <taxon>Bacteria</taxon>
        <taxon>Pseudomonadati</taxon>
        <taxon>Pseudomonadota</taxon>
        <taxon>Gammaproteobacteria</taxon>
        <taxon>Oceanospirillales</taxon>
        <taxon>Endozoicomonadaceae</taxon>
        <taxon>Parendozoicomonas</taxon>
    </lineage>
</organism>
<protein>
    <submittedName>
        <fullName evidence="1">Lrp/AsnC ligand binding domain-containing protein</fullName>
    </submittedName>
</protein>
<evidence type="ECO:0000313" key="1">
    <source>
        <dbReference type="EMBL" id="MCL6268517.1"/>
    </source>
</evidence>
<dbReference type="Proteomes" id="UP001203338">
    <property type="component" value="Unassembled WGS sequence"/>
</dbReference>
<evidence type="ECO:0000313" key="2">
    <source>
        <dbReference type="Proteomes" id="UP001203338"/>
    </source>
</evidence>
<reference evidence="1 2" key="1">
    <citation type="submission" date="2022-05" db="EMBL/GenBank/DDBJ databases">
        <authorList>
            <person name="Park J.-S."/>
        </authorList>
    </citation>
    <scope>NUCLEOTIDE SEQUENCE [LARGE SCALE GENOMIC DNA]</scope>
    <source>
        <strain evidence="1 2">2012CJ34-2</strain>
    </source>
</reference>
<keyword evidence="2" id="KW-1185">Reference proteome</keyword>
<accession>A0ABT0PAW2</accession>
<sequence>MPADRLSFLILVDAGDNDVHKIREAFLQLSAIEVVHCPLGPTDLICYGSVSGMDELKTLMEDQVPNLLEDRFNPIERTETLLVMDKYGQEMTRDTHSVPNGKGAWIFTDQKIGSKHLTEKLLGHHPEIIAAYNVLGSHDGVFYAEAETLDKLMAVIDEGFRTLRAIGSGGKTVKALSRTDTRLVLM</sequence>
<gene>
    <name evidence="1" type="ORF">M3P05_00940</name>
</gene>
<name>A0ABT0PAW2_9GAMM</name>
<dbReference type="RefSeq" id="WP_249697350.1">
    <property type="nucleotide sequence ID" value="NZ_JAMFLX010000001.1"/>
</dbReference>
<dbReference type="Gene3D" id="3.30.70.920">
    <property type="match status" value="1"/>
</dbReference>
<dbReference type="EMBL" id="JAMFLX010000001">
    <property type="protein sequence ID" value="MCL6268517.1"/>
    <property type="molecule type" value="Genomic_DNA"/>
</dbReference>
<comment type="caution">
    <text evidence="1">The sequence shown here is derived from an EMBL/GenBank/DDBJ whole genome shotgun (WGS) entry which is preliminary data.</text>
</comment>